<keyword evidence="2" id="KW-0808">Transferase</keyword>
<sequence length="820" mass="92775">MAGAPKVHLPSDGTKRRSARTRGAPVQKFDALRTLNSFVYGLPRRMVKNLPPRASLMRLQQYVAAHENKIRTEKEKLSTWSTRWKVLKRHWPEFVCAWSSGERSIRPWSRRGLDVRNTAAFCRFIIGFLSRGLDTVSIKTHHWRTLAISCQNPSQGPDALMYASTLKRAIFLPASERVVEDAKSAAVERWADGSIEHIWYRKMRDHCIETVDTLLSRRDDWASSYQASELPLNTGDKVTLANNVVSWLSALPAENFRCTEELVNAQVMDASDFVLEAKNDPARPWNLSDKDRYLGTVAPSAEVAGELWRNFLNRVYDNVDSPVVPERVLQQLARSWGPQGRPPWLTPQTKPQKGGKVRVATAHSPEEVYSSRILTGRWFPILRKIVTTRSVVRGNCIRLGRDKRARSMIDPNDLHLYSADLSAATDWIHHDLAIGVAKVLNSHVFKGTDRVVWDDLIHIILGPHAVAPPKGSGLDQEWDDLDMTWDTLHQQLVTERGIHMGLGPSWIILCLINTAAGLYASSDISSFRVCGDDLIGLWTRSEADRYEFYLSSLGLRVNKSKSFYAERGVFCETLVRRSSQYTAYSQSVGHIAQSAASTFKAKQSKDRFGILESLVKRSTQRRSKAVRKLEETTRRLLARGISAQGPLAAGGNGYGSAIKQLRYVIAHPKRVSFRRHIKTPWAAKMSSLKTAAHLRERGTEYVPWSEAMIAFQTEWHSQLLEECEHPKPPRLLTSKELRAQSQRMSSRQPVTWKEVREALKGTPAAHQLRCYRHKADAKQFLQKPATSSFGKLLSLTRNITLRCQTFTSFQTKSTGPRVAE</sequence>
<keyword evidence="2" id="KW-0548">Nucleotidyltransferase</keyword>
<feature type="region of interest" description="Disordered" evidence="1">
    <location>
        <begin position="339"/>
        <end position="361"/>
    </location>
</feature>
<accession>A0A9E8YZK2</accession>
<dbReference type="EMBL" id="OL795362">
    <property type="protein sequence ID" value="WAK73585.1"/>
    <property type="molecule type" value="Genomic_RNA"/>
</dbReference>
<keyword evidence="2" id="KW-0696">RNA-directed RNA polymerase</keyword>
<feature type="region of interest" description="Disordered" evidence="1">
    <location>
        <begin position="1"/>
        <end position="24"/>
    </location>
</feature>
<evidence type="ECO:0000256" key="1">
    <source>
        <dbReference type="SAM" id="MobiDB-lite"/>
    </source>
</evidence>
<evidence type="ECO:0000313" key="2">
    <source>
        <dbReference type="EMBL" id="WAK73585.1"/>
    </source>
</evidence>
<name>A0A9E8YZK2_9VIRU</name>
<organism evidence="2">
    <name type="scientific">Phytophthora palustris narna-like virus 2</name>
    <dbReference type="NCBI Taxonomy" id="2976292"/>
    <lineage>
        <taxon>Viruses</taxon>
        <taxon>Riboviria</taxon>
        <taxon>Orthornavirae</taxon>
        <taxon>Lenarviricota</taxon>
        <taxon>Amabiliviricetes</taxon>
        <taxon>Wolframvirales</taxon>
        <taxon>Narnaviridae</taxon>
    </lineage>
</organism>
<proteinExistence type="predicted"/>
<dbReference type="GO" id="GO:0003968">
    <property type="term" value="F:RNA-directed RNA polymerase activity"/>
    <property type="evidence" value="ECO:0007669"/>
    <property type="project" value="UniProtKB-KW"/>
</dbReference>
<reference evidence="2" key="1">
    <citation type="submission" date="2021-12" db="EMBL/GenBank/DDBJ databases">
        <title>Study of the virome of Phytophthora palustris.</title>
        <authorList>
            <person name="Botella L."/>
            <person name="Jung T."/>
        </authorList>
    </citation>
    <scope>NUCLEOTIDE SEQUENCE</scope>
    <source>
        <strain evidence="2">SU0344</strain>
    </source>
</reference>
<protein>
    <submittedName>
        <fullName evidence="2">RNA-dependent RNA polymerase</fullName>
    </submittedName>
</protein>